<organism evidence="1 2">
    <name type="scientific">Coniosporium uncinatum</name>
    <dbReference type="NCBI Taxonomy" id="93489"/>
    <lineage>
        <taxon>Eukaryota</taxon>
        <taxon>Fungi</taxon>
        <taxon>Dikarya</taxon>
        <taxon>Ascomycota</taxon>
        <taxon>Pezizomycotina</taxon>
        <taxon>Dothideomycetes</taxon>
        <taxon>Dothideomycetes incertae sedis</taxon>
        <taxon>Coniosporium</taxon>
    </lineage>
</organism>
<accession>A0ACC3DBT5</accession>
<dbReference type="EMBL" id="JAWDJW010006406">
    <property type="protein sequence ID" value="KAK3064881.1"/>
    <property type="molecule type" value="Genomic_DNA"/>
</dbReference>
<name>A0ACC3DBT5_9PEZI</name>
<reference evidence="1" key="1">
    <citation type="submission" date="2024-09" db="EMBL/GenBank/DDBJ databases">
        <title>Black Yeasts Isolated from many extreme environments.</title>
        <authorList>
            <person name="Coleine C."/>
            <person name="Stajich J.E."/>
            <person name="Selbmann L."/>
        </authorList>
    </citation>
    <scope>NUCLEOTIDE SEQUENCE</scope>
    <source>
        <strain evidence="1">CCFEE 5737</strain>
    </source>
</reference>
<protein>
    <submittedName>
        <fullName evidence="1">Uncharacterized protein</fullName>
    </submittedName>
</protein>
<comment type="caution">
    <text evidence="1">The sequence shown here is derived from an EMBL/GenBank/DDBJ whole genome shotgun (WGS) entry which is preliminary data.</text>
</comment>
<dbReference type="Proteomes" id="UP001186974">
    <property type="component" value="Unassembled WGS sequence"/>
</dbReference>
<gene>
    <name evidence="1" type="ORF">LTS18_003044</name>
</gene>
<evidence type="ECO:0000313" key="1">
    <source>
        <dbReference type="EMBL" id="KAK3064881.1"/>
    </source>
</evidence>
<proteinExistence type="predicted"/>
<sequence>MYAPTPIVVRDLTLFTKNLSSLQQPQKRDVQVIKPQQRRKSLHLETINRFHTTSNSAVQATTSKRPREDEVSYSRASPEPASKRTRTFAASFSDPIGWETISEARVDHWRKNGTWPTPEQESTMHRFQDTTHHALARKRSSASLRRKRSDASFTKTVPTRTSSDQQPREQKSAPYKHPRYEGQLRECGSFMDKHEEGITVKSKELCEKLLRMPQSPPKDTLFEDDLFEDTLESIKGRNETRIVRDIAQLIIPPAEILGIRGVEHVKILRETTNAG</sequence>
<keyword evidence="2" id="KW-1185">Reference proteome</keyword>
<evidence type="ECO:0000313" key="2">
    <source>
        <dbReference type="Proteomes" id="UP001186974"/>
    </source>
</evidence>